<dbReference type="Proteomes" id="UP001652581">
    <property type="component" value="Chromosome 3"/>
</dbReference>
<organism evidence="2 3">
    <name type="scientific">Vicugna pacos</name>
    <name type="common">Alpaca</name>
    <name type="synonym">Lama pacos</name>
    <dbReference type="NCBI Taxonomy" id="30538"/>
    <lineage>
        <taxon>Eukaryota</taxon>
        <taxon>Metazoa</taxon>
        <taxon>Chordata</taxon>
        <taxon>Craniata</taxon>
        <taxon>Vertebrata</taxon>
        <taxon>Euteleostomi</taxon>
        <taxon>Mammalia</taxon>
        <taxon>Eutheria</taxon>
        <taxon>Laurasiatheria</taxon>
        <taxon>Artiodactyla</taxon>
        <taxon>Tylopoda</taxon>
        <taxon>Camelidae</taxon>
        <taxon>Vicugna</taxon>
    </lineage>
</organism>
<name>A0ABM5CX09_VICPA</name>
<dbReference type="GeneID" id="140692804"/>
<evidence type="ECO:0000313" key="2">
    <source>
        <dbReference type="Proteomes" id="UP001652581"/>
    </source>
</evidence>
<evidence type="ECO:0000313" key="3">
    <source>
        <dbReference type="RefSeq" id="XP_072813183.1"/>
    </source>
</evidence>
<gene>
    <name evidence="3" type="primary">LOC140692804</name>
</gene>
<sequence>MAGRTSQKSCEAEPQVLPSLGLLEEDNSEPPSQQLQATSARGSEPLSNLDFSHGPRVALEYLPFFRTYGQLLAEEELAPEVCRDRGRDQSIREGLFPEDSGPPSGFFPYYRSKEESFPSLALPGRSCAGSQDVPTRRGTQACCCRCCRMTDSRGCSVGLAGSDLVSGPPHSPTCCPIQLVSAGNSRDSGLDAPLSSDVAFSSQALCASGFVPYYRTPEEGLHTSPGPPASPP</sequence>
<protein>
    <submittedName>
        <fullName evidence="3">Uncharacterized protein</fullName>
    </submittedName>
</protein>
<evidence type="ECO:0000256" key="1">
    <source>
        <dbReference type="SAM" id="MobiDB-lite"/>
    </source>
</evidence>
<accession>A0ABM5CX09</accession>
<feature type="region of interest" description="Disordered" evidence="1">
    <location>
        <begin position="1"/>
        <end position="49"/>
    </location>
</feature>
<dbReference type="RefSeq" id="XP_072813183.1">
    <property type="nucleotide sequence ID" value="XM_072957082.1"/>
</dbReference>
<reference evidence="3" key="1">
    <citation type="submission" date="2025-08" db="UniProtKB">
        <authorList>
            <consortium name="RefSeq"/>
        </authorList>
    </citation>
    <scope>IDENTIFICATION</scope>
</reference>
<feature type="compositionally biased region" description="Polar residues" evidence="1">
    <location>
        <begin position="29"/>
        <end position="49"/>
    </location>
</feature>
<keyword evidence="2" id="KW-1185">Reference proteome</keyword>
<proteinExistence type="predicted"/>